<reference evidence="3" key="1">
    <citation type="journal article" date="2019" name="Int. J. Syst. Evol. Microbiol.">
        <title>The Global Catalogue of Microorganisms (GCM) 10K type strain sequencing project: providing services to taxonomists for standard genome sequencing and annotation.</title>
        <authorList>
            <consortium name="The Broad Institute Genomics Platform"/>
            <consortium name="The Broad Institute Genome Sequencing Center for Infectious Disease"/>
            <person name="Wu L."/>
            <person name="Ma J."/>
        </authorList>
    </citation>
    <scope>NUCLEOTIDE SEQUENCE [LARGE SCALE GENOMIC DNA]</scope>
    <source>
        <strain evidence="3">JCM 9458</strain>
    </source>
</reference>
<evidence type="ECO:0000313" key="3">
    <source>
        <dbReference type="Proteomes" id="UP001501676"/>
    </source>
</evidence>
<dbReference type="EMBL" id="BAAAYN010000001">
    <property type="protein sequence ID" value="GAA3381900.1"/>
    <property type="molecule type" value="Genomic_DNA"/>
</dbReference>
<gene>
    <name evidence="2" type="ORF">GCM10020369_01660</name>
</gene>
<sequence>MPNERMNQTDPRRKWVVATCVALVLAAVGDAGPEIIESRSLVAGYDGPGPLIYLGVAAILATVRWHFAPLLAVVMSALFLFGGLADADFARRLAAPTDLAFVAAWLQMLSFAAAVICGTAAVRRRRARPAVSTR</sequence>
<keyword evidence="1" id="KW-0472">Membrane</keyword>
<evidence type="ECO:0000313" key="2">
    <source>
        <dbReference type="EMBL" id="GAA3381900.1"/>
    </source>
</evidence>
<accession>A0ABP6SP10</accession>
<name>A0ABP6SP10_9ACTN</name>
<keyword evidence="3" id="KW-1185">Reference proteome</keyword>
<dbReference type="Proteomes" id="UP001501676">
    <property type="component" value="Unassembled WGS sequence"/>
</dbReference>
<organism evidence="2 3">
    <name type="scientific">Cryptosporangium minutisporangium</name>
    <dbReference type="NCBI Taxonomy" id="113569"/>
    <lineage>
        <taxon>Bacteria</taxon>
        <taxon>Bacillati</taxon>
        <taxon>Actinomycetota</taxon>
        <taxon>Actinomycetes</taxon>
        <taxon>Cryptosporangiales</taxon>
        <taxon>Cryptosporangiaceae</taxon>
        <taxon>Cryptosporangium</taxon>
    </lineage>
</organism>
<feature type="transmembrane region" description="Helical" evidence="1">
    <location>
        <begin position="70"/>
        <end position="87"/>
    </location>
</feature>
<keyword evidence="1" id="KW-0812">Transmembrane</keyword>
<evidence type="ECO:0000256" key="1">
    <source>
        <dbReference type="SAM" id="Phobius"/>
    </source>
</evidence>
<comment type="caution">
    <text evidence="2">The sequence shown here is derived from an EMBL/GenBank/DDBJ whole genome shotgun (WGS) entry which is preliminary data.</text>
</comment>
<feature type="transmembrane region" description="Helical" evidence="1">
    <location>
        <begin position="99"/>
        <end position="122"/>
    </location>
</feature>
<protein>
    <submittedName>
        <fullName evidence="2">Uncharacterized protein</fullName>
    </submittedName>
</protein>
<dbReference type="RefSeq" id="WP_345725951.1">
    <property type="nucleotide sequence ID" value="NZ_BAAAYN010000001.1"/>
</dbReference>
<proteinExistence type="predicted"/>
<keyword evidence="1" id="KW-1133">Transmembrane helix</keyword>